<reference evidence="3 4" key="1">
    <citation type="submission" date="2016-10" db="EMBL/GenBank/DDBJ databases">
        <authorList>
            <person name="Cai Z."/>
        </authorList>
    </citation>
    <scope>NUCLEOTIDE SEQUENCE [LARGE SCALE GENOMIC DNA]</scope>
</reference>
<evidence type="ECO:0000256" key="1">
    <source>
        <dbReference type="SAM" id="MobiDB-lite"/>
    </source>
</evidence>
<sequence length="211" mass="23243">MLGTLIKSTVPRCLRASTQRAHVLSGSCCSLVVPAVAGGPWAARQSLRCYSSAEADTSASTASTAPKKYNLRPIGKDDVEFSFARSGGAGGQNVNKVNTKVDMRFDIAKADWIPDEVKDAIRQKEKNRFTKDGTLFLTSTRHRTQSQNLDDCLSKLQAMLDAGVEAVTPKEIDPETIKRVKAAIKAGNERRLDTKKKDAKKKTERRRKDFD</sequence>
<name>A0A383VHG4_TETOB</name>
<evidence type="ECO:0000259" key="2">
    <source>
        <dbReference type="PROSITE" id="PS00745"/>
    </source>
</evidence>
<dbReference type="Pfam" id="PF00472">
    <property type="entry name" value="RF-1"/>
    <property type="match status" value="1"/>
</dbReference>
<dbReference type="FunFam" id="3.30.160.20:FF:000046">
    <property type="entry name" value="Peptidyl-tRNA hydrolase ICT1"/>
    <property type="match status" value="1"/>
</dbReference>
<dbReference type="GO" id="GO:0016150">
    <property type="term" value="F:translation release factor activity, codon nonspecific"/>
    <property type="evidence" value="ECO:0007669"/>
    <property type="project" value="TreeGrafter"/>
</dbReference>
<gene>
    <name evidence="3" type="ORF">BQ4739_LOCUS4884</name>
</gene>
<feature type="region of interest" description="Disordered" evidence="1">
    <location>
        <begin position="187"/>
        <end position="211"/>
    </location>
</feature>
<dbReference type="SUPFAM" id="SSF110916">
    <property type="entry name" value="Peptidyl-tRNA hydrolase domain-like"/>
    <property type="match status" value="1"/>
</dbReference>
<dbReference type="EMBL" id="FNXT01000410">
    <property type="protein sequence ID" value="SZX64373.1"/>
    <property type="molecule type" value="Genomic_DNA"/>
</dbReference>
<dbReference type="GO" id="GO:0005762">
    <property type="term" value="C:mitochondrial large ribosomal subunit"/>
    <property type="evidence" value="ECO:0007669"/>
    <property type="project" value="TreeGrafter"/>
</dbReference>
<dbReference type="NCBIfam" id="NF006718">
    <property type="entry name" value="PRK09256.1"/>
    <property type="match status" value="1"/>
</dbReference>
<dbReference type="InterPro" id="IPR000352">
    <property type="entry name" value="Pep_chain_release_fac_I"/>
</dbReference>
<protein>
    <recommendedName>
        <fullName evidence="2">Prokaryotic-type class I peptide chain release factors domain-containing protein</fullName>
    </recommendedName>
</protein>
<evidence type="ECO:0000313" key="4">
    <source>
        <dbReference type="Proteomes" id="UP000256970"/>
    </source>
</evidence>
<dbReference type="PANTHER" id="PTHR11075:SF54">
    <property type="entry name" value="LARGE RIBOSOMAL SUBUNIT PROTEIN ML62"/>
    <property type="match status" value="1"/>
</dbReference>
<dbReference type="Gene3D" id="3.30.160.20">
    <property type="match status" value="1"/>
</dbReference>
<feature type="compositionally biased region" description="Basic and acidic residues" evidence="1">
    <location>
        <begin position="187"/>
        <end position="196"/>
    </location>
</feature>
<dbReference type="Proteomes" id="UP000256970">
    <property type="component" value="Unassembled WGS sequence"/>
</dbReference>
<dbReference type="InterPro" id="IPR052104">
    <property type="entry name" value="Mito_Release_Factor_mL62"/>
</dbReference>
<dbReference type="GO" id="GO:0070126">
    <property type="term" value="P:mitochondrial translational termination"/>
    <property type="evidence" value="ECO:0007669"/>
    <property type="project" value="TreeGrafter"/>
</dbReference>
<keyword evidence="4" id="KW-1185">Reference proteome</keyword>
<dbReference type="GO" id="GO:0004045">
    <property type="term" value="F:peptidyl-tRNA hydrolase activity"/>
    <property type="evidence" value="ECO:0007669"/>
    <property type="project" value="TreeGrafter"/>
</dbReference>
<dbReference type="PANTHER" id="PTHR11075">
    <property type="entry name" value="PEPTIDE CHAIN RELEASE FACTOR"/>
    <property type="match status" value="1"/>
</dbReference>
<proteinExistence type="predicted"/>
<dbReference type="PROSITE" id="PS00745">
    <property type="entry name" value="RF_PROK_I"/>
    <property type="match status" value="1"/>
</dbReference>
<accession>A0A383VHG4</accession>
<dbReference type="STRING" id="3088.A0A383VHG4"/>
<feature type="domain" description="Prokaryotic-type class I peptide chain release factors" evidence="2">
    <location>
        <begin position="85"/>
        <end position="101"/>
    </location>
</feature>
<dbReference type="AlphaFoldDB" id="A0A383VHG4"/>
<organism evidence="3 4">
    <name type="scientific">Tetradesmus obliquus</name>
    <name type="common">Green alga</name>
    <name type="synonym">Acutodesmus obliquus</name>
    <dbReference type="NCBI Taxonomy" id="3088"/>
    <lineage>
        <taxon>Eukaryota</taxon>
        <taxon>Viridiplantae</taxon>
        <taxon>Chlorophyta</taxon>
        <taxon>core chlorophytes</taxon>
        <taxon>Chlorophyceae</taxon>
        <taxon>CS clade</taxon>
        <taxon>Sphaeropleales</taxon>
        <taxon>Scenedesmaceae</taxon>
        <taxon>Tetradesmus</taxon>
    </lineage>
</organism>
<evidence type="ECO:0000313" key="3">
    <source>
        <dbReference type="EMBL" id="SZX64373.1"/>
    </source>
</evidence>